<keyword evidence="7" id="KW-1185">Reference proteome</keyword>
<evidence type="ECO:0000259" key="5">
    <source>
        <dbReference type="PROSITE" id="PS50067"/>
    </source>
</evidence>
<dbReference type="Proteomes" id="UP000030748">
    <property type="component" value="Unassembled WGS sequence"/>
</dbReference>
<dbReference type="PANTHER" id="PTHR47968:SF36">
    <property type="entry name" value="KINESIN HEAVY CHAIN ISOFORM X1"/>
    <property type="match status" value="1"/>
</dbReference>
<keyword evidence="1" id="KW-0493">Microtubule</keyword>
<evidence type="ECO:0000256" key="4">
    <source>
        <dbReference type="PROSITE-ProRule" id="PRU00283"/>
    </source>
</evidence>
<dbReference type="AlphaFoldDB" id="A0A022Q290"/>
<feature type="domain" description="Kinesin motor" evidence="5">
    <location>
        <begin position="1"/>
        <end position="69"/>
    </location>
</feature>
<dbReference type="STRING" id="4155.A0A022Q290"/>
<dbReference type="InterPro" id="IPR027640">
    <property type="entry name" value="Kinesin-like_fam"/>
</dbReference>
<dbReference type="InterPro" id="IPR027417">
    <property type="entry name" value="P-loop_NTPase"/>
</dbReference>
<gene>
    <name evidence="6" type="ORF">MIMGU_mgv1a019029mg</name>
</gene>
<comment type="similarity">
    <text evidence="4">Belongs to the TRAFAC class myosin-kinesin ATPase superfamily. Kinesin family.</text>
</comment>
<sequence>VRVFTYGQVGSDKTFTMMGKPEPPDHKDLIPRTVEMMFESKQILESQKCVMLEIYNETIQDLLKPSQTL</sequence>
<comment type="caution">
    <text evidence="4">Lacks conserved residue(s) required for the propagation of feature annotation.</text>
</comment>
<evidence type="ECO:0000256" key="3">
    <source>
        <dbReference type="ARBA" id="ARBA00023175"/>
    </source>
</evidence>
<dbReference type="Gene3D" id="3.40.850.10">
    <property type="entry name" value="Kinesin motor domain"/>
    <property type="match status" value="1"/>
</dbReference>
<dbReference type="PANTHER" id="PTHR47968">
    <property type="entry name" value="CENTROMERE PROTEIN E"/>
    <property type="match status" value="1"/>
</dbReference>
<protein>
    <recommendedName>
        <fullName evidence="5">Kinesin motor domain-containing protein</fullName>
    </recommendedName>
</protein>
<keyword evidence="2" id="KW-0175">Coiled coil</keyword>
<dbReference type="InterPro" id="IPR036961">
    <property type="entry name" value="Kinesin_motor_dom_sf"/>
</dbReference>
<dbReference type="GO" id="GO:0005874">
    <property type="term" value="C:microtubule"/>
    <property type="evidence" value="ECO:0007669"/>
    <property type="project" value="UniProtKB-KW"/>
</dbReference>
<dbReference type="GO" id="GO:0008017">
    <property type="term" value="F:microtubule binding"/>
    <property type="evidence" value="ECO:0007669"/>
    <property type="project" value="InterPro"/>
</dbReference>
<evidence type="ECO:0000256" key="1">
    <source>
        <dbReference type="ARBA" id="ARBA00022701"/>
    </source>
</evidence>
<reference evidence="6 7" key="1">
    <citation type="journal article" date="2013" name="Proc. Natl. Acad. Sci. U.S.A.">
        <title>Fine-scale variation in meiotic recombination in Mimulus inferred from population shotgun sequencing.</title>
        <authorList>
            <person name="Hellsten U."/>
            <person name="Wright K.M."/>
            <person name="Jenkins J."/>
            <person name="Shu S."/>
            <person name="Yuan Y."/>
            <person name="Wessler S.R."/>
            <person name="Schmutz J."/>
            <person name="Willis J.H."/>
            <person name="Rokhsar D.S."/>
        </authorList>
    </citation>
    <scope>NUCLEOTIDE SEQUENCE [LARGE SCALE GENOMIC DNA]</scope>
    <source>
        <strain evidence="7">cv. DUN x IM62</strain>
    </source>
</reference>
<evidence type="ECO:0000256" key="2">
    <source>
        <dbReference type="ARBA" id="ARBA00023054"/>
    </source>
</evidence>
<dbReference type="Pfam" id="PF00225">
    <property type="entry name" value="Kinesin"/>
    <property type="match status" value="1"/>
</dbReference>
<dbReference type="GO" id="GO:0007018">
    <property type="term" value="P:microtubule-based movement"/>
    <property type="evidence" value="ECO:0007669"/>
    <property type="project" value="InterPro"/>
</dbReference>
<accession>A0A022Q290</accession>
<feature type="non-terminal residue" evidence="6">
    <location>
        <position position="1"/>
    </location>
</feature>
<proteinExistence type="inferred from homology"/>
<dbReference type="InterPro" id="IPR001752">
    <property type="entry name" value="Kinesin_motor_dom"/>
</dbReference>
<dbReference type="SUPFAM" id="SSF52540">
    <property type="entry name" value="P-loop containing nucleoside triphosphate hydrolases"/>
    <property type="match status" value="1"/>
</dbReference>
<evidence type="ECO:0000313" key="6">
    <source>
        <dbReference type="EMBL" id="EYU22732.1"/>
    </source>
</evidence>
<dbReference type="GO" id="GO:0005524">
    <property type="term" value="F:ATP binding"/>
    <property type="evidence" value="ECO:0007669"/>
    <property type="project" value="InterPro"/>
</dbReference>
<organism evidence="6 7">
    <name type="scientific">Erythranthe guttata</name>
    <name type="common">Yellow monkey flower</name>
    <name type="synonym">Mimulus guttatus</name>
    <dbReference type="NCBI Taxonomy" id="4155"/>
    <lineage>
        <taxon>Eukaryota</taxon>
        <taxon>Viridiplantae</taxon>
        <taxon>Streptophyta</taxon>
        <taxon>Embryophyta</taxon>
        <taxon>Tracheophyta</taxon>
        <taxon>Spermatophyta</taxon>
        <taxon>Magnoliopsida</taxon>
        <taxon>eudicotyledons</taxon>
        <taxon>Gunneridae</taxon>
        <taxon>Pentapetalae</taxon>
        <taxon>asterids</taxon>
        <taxon>lamiids</taxon>
        <taxon>Lamiales</taxon>
        <taxon>Phrymaceae</taxon>
        <taxon>Erythranthe</taxon>
    </lineage>
</organism>
<evidence type="ECO:0000313" key="7">
    <source>
        <dbReference type="Proteomes" id="UP000030748"/>
    </source>
</evidence>
<dbReference type="GO" id="GO:0003777">
    <property type="term" value="F:microtubule motor activity"/>
    <property type="evidence" value="ECO:0007669"/>
    <property type="project" value="InterPro"/>
</dbReference>
<name>A0A022Q290_ERYGU</name>
<keyword evidence="3" id="KW-0505">Motor protein</keyword>
<dbReference type="EMBL" id="KI632191">
    <property type="protein sequence ID" value="EYU22732.1"/>
    <property type="molecule type" value="Genomic_DNA"/>
</dbReference>
<dbReference type="PROSITE" id="PS50067">
    <property type="entry name" value="KINESIN_MOTOR_2"/>
    <property type="match status" value="1"/>
</dbReference>